<dbReference type="GO" id="GO:0051287">
    <property type="term" value="F:NAD binding"/>
    <property type="evidence" value="ECO:0007669"/>
    <property type="project" value="InterPro"/>
</dbReference>
<dbReference type="Pfam" id="PF14833">
    <property type="entry name" value="NAD_binding_11"/>
    <property type="match status" value="1"/>
</dbReference>
<feature type="domain" description="3-hydroxyisobutyrate dehydrogenase-like NAD-binding" evidence="5">
    <location>
        <begin position="166"/>
        <end position="285"/>
    </location>
</feature>
<dbReference type="AlphaFoldDB" id="A0A2T0XF04"/>
<keyword evidence="1" id="KW-0560">Oxidoreductase</keyword>
<keyword evidence="7" id="KW-1185">Reference proteome</keyword>
<sequence>MMKKIAFIGTGQMGRGMSQRLVERGFDVLGYDVSEQSRLAAQALGIPTTDDLSAALAGRKIILTSLPNSTTAIDAWMGSEGILTFAEQGTIGIELSTIDPDTMRKLAEAGKSKDIDLIDAPVSGGPGETVTGKLVVMVGGLQSSIAQVDEVLKALSSSYHYTGDVGTAKAVKLVNNMMSMGNIVVAAEAFALGLAAGVEPDLLYSVLSQSGGTSHHFTKRFPQAIKNDFAPGFKLELGEKDLALAIEFGRTLQHPTPAASAIRELMALGLAAGYRGQDVVAMLDFYNQTHR</sequence>
<dbReference type="InterPro" id="IPR006115">
    <property type="entry name" value="6PGDH_NADP-bd"/>
</dbReference>
<dbReference type="SUPFAM" id="SSF51735">
    <property type="entry name" value="NAD(P)-binding Rossmann-fold domains"/>
    <property type="match status" value="1"/>
</dbReference>
<dbReference type="PANTHER" id="PTHR43060:SF15">
    <property type="entry name" value="3-HYDROXYISOBUTYRATE DEHYDROGENASE-LIKE 1, MITOCHONDRIAL-RELATED"/>
    <property type="match status" value="1"/>
</dbReference>
<gene>
    <name evidence="6" type="ORF">BCM14_1988</name>
</gene>
<evidence type="ECO:0000256" key="1">
    <source>
        <dbReference type="ARBA" id="ARBA00023002"/>
    </source>
</evidence>
<dbReference type="InterPro" id="IPR015815">
    <property type="entry name" value="HIBADH-related"/>
</dbReference>
<dbReference type="InterPro" id="IPR029154">
    <property type="entry name" value="HIBADH-like_NADP-bd"/>
</dbReference>
<dbReference type="Pfam" id="PF03446">
    <property type="entry name" value="NAD_binding_2"/>
    <property type="match status" value="1"/>
</dbReference>
<evidence type="ECO:0000313" key="6">
    <source>
        <dbReference type="EMBL" id="PRY97528.1"/>
    </source>
</evidence>
<evidence type="ECO:0000313" key="7">
    <source>
        <dbReference type="Proteomes" id="UP000238308"/>
    </source>
</evidence>
<keyword evidence="2" id="KW-0520">NAD</keyword>
<proteinExistence type="predicted"/>
<dbReference type="GO" id="GO:0050661">
    <property type="term" value="F:NADP binding"/>
    <property type="evidence" value="ECO:0007669"/>
    <property type="project" value="InterPro"/>
</dbReference>
<reference evidence="6 7" key="1">
    <citation type="submission" date="2018-03" db="EMBL/GenBank/DDBJ databases">
        <title>Genomic Encyclopedia of Type Strains, Phase III (KMG-III): the genomes of soil and plant-associated and newly described type strains.</title>
        <authorList>
            <person name="Whitman W."/>
        </authorList>
    </citation>
    <scope>NUCLEOTIDE SEQUENCE [LARGE SCALE GENOMIC DNA]</scope>
    <source>
        <strain evidence="6 7">MWH-P2sevCIIIb</strain>
    </source>
</reference>
<dbReference type="InterPro" id="IPR008927">
    <property type="entry name" value="6-PGluconate_DH-like_C_sf"/>
</dbReference>
<dbReference type="InterPro" id="IPR013328">
    <property type="entry name" value="6PGD_dom2"/>
</dbReference>
<dbReference type="Proteomes" id="UP000238308">
    <property type="component" value="Unassembled WGS sequence"/>
</dbReference>
<dbReference type="InterPro" id="IPR036291">
    <property type="entry name" value="NAD(P)-bd_dom_sf"/>
</dbReference>
<dbReference type="OrthoDB" id="9777604at2"/>
<protein>
    <submittedName>
        <fullName evidence="6">3-hydroxyisobutyrate dehydrogenase</fullName>
    </submittedName>
</protein>
<dbReference type="SUPFAM" id="SSF48179">
    <property type="entry name" value="6-phosphogluconate dehydrogenase C-terminal domain-like"/>
    <property type="match status" value="1"/>
</dbReference>
<organism evidence="6 7">
    <name type="scientific">Jezberella montanilacus</name>
    <dbReference type="NCBI Taxonomy" id="323426"/>
    <lineage>
        <taxon>Bacteria</taxon>
        <taxon>Pseudomonadati</taxon>
        <taxon>Pseudomonadota</taxon>
        <taxon>Betaproteobacteria</taxon>
        <taxon>Burkholderiales</taxon>
        <taxon>Alcaligenaceae</taxon>
        <taxon>Jezberella</taxon>
    </lineage>
</organism>
<evidence type="ECO:0000259" key="4">
    <source>
        <dbReference type="Pfam" id="PF03446"/>
    </source>
</evidence>
<dbReference type="Gene3D" id="1.10.1040.10">
    <property type="entry name" value="N-(1-d-carboxylethyl)-l-norvaline Dehydrogenase, domain 2"/>
    <property type="match status" value="1"/>
</dbReference>
<accession>A0A2T0XF04</accession>
<dbReference type="PIRSF" id="PIRSF000103">
    <property type="entry name" value="HIBADH"/>
    <property type="match status" value="1"/>
</dbReference>
<dbReference type="Gene3D" id="3.40.50.720">
    <property type="entry name" value="NAD(P)-binding Rossmann-like Domain"/>
    <property type="match status" value="1"/>
</dbReference>
<dbReference type="PANTHER" id="PTHR43060">
    <property type="entry name" value="3-HYDROXYISOBUTYRATE DEHYDROGENASE-LIKE 1, MITOCHONDRIAL-RELATED"/>
    <property type="match status" value="1"/>
</dbReference>
<comment type="caution">
    <text evidence="6">The sequence shown here is derived from an EMBL/GenBank/DDBJ whole genome shotgun (WGS) entry which is preliminary data.</text>
</comment>
<name>A0A2T0XF04_9BURK</name>
<dbReference type="RefSeq" id="WP_106227839.1">
    <property type="nucleotide sequence ID" value="NZ_PVTV01000014.1"/>
</dbReference>
<dbReference type="GO" id="GO:0016491">
    <property type="term" value="F:oxidoreductase activity"/>
    <property type="evidence" value="ECO:0007669"/>
    <property type="project" value="UniProtKB-KW"/>
</dbReference>
<feature type="active site" evidence="3">
    <location>
        <position position="172"/>
    </location>
</feature>
<evidence type="ECO:0000256" key="3">
    <source>
        <dbReference type="PIRSR" id="PIRSR000103-1"/>
    </source>
</evidence>
<evidence type="ECO:0000256" key="2">
    <source>
        <dbReference type="ARBA" id="ARBA00023027"/>
    </source>
</evidence>
<evidence type="ECO:0000259" key="5">
    <source>
        <dbReference type="Pfam" id="PF14833"/>
    </source>
</evidence>
<dbReference type="EMBL" id="PVTV01000014">
    <property type="protein sequence ID" value="PRY97528.1"/>
    <property type="molecule type" value="Genomic_DNA"/>
</dbReference>
<feature type="domain" description="6-phosphogluconate dehydrogenase NADP-binding" evidence="4">
    <location>
        <begin position="4"/>
        <end position="163"/>
    </location>
</feature>